<evidence type="ECO:0000313" key="3">
    <source>
        <dbReference type="EMBL" id="PZP51344.1"/>
    </source>
</evidence>
<dbReference type="InterPro" id="IPR001986">
    <property type="entry name" value="Enolpyruvate_Tfrase_dom"/>
</dbReference>
<sequence length="260" mass="27624">MFNIPHEVIVSPSNVSGNIVAPASKSSMQRACAAALVRHGQSIVLNPGISNDDIASKGVIQRLGALVKEQEDDSILIDSSSVKIQPKLDIHFGESGLGIRMFTPIAATLDSVIHITGEGSLLTRPMNFFDEVLPQLGVKISSNAGKLPLEIRGPLVPKDIIVDGSLSSQYLTGLLLAYAALDAKNVTITVTNLKSKPYVDLTLKVMSDFGLKVPYNDNYEHFVFDNSTVSSEGTIEYAVEGDWSGGAFLLVAGAVAGNLV</sequence>
<proteinExistence type="predicted"/>
<comment type="caution">
    <text evidence="3">The sequence shown here is derived from an EMBL/GenBank/DDBJ whole genome shotgun (WGS) entry which is preliminary data.</text>
</comment>
<dbReference type="PANTHER" id="PTHR21090">
    <property type="entry name" value="AROM/DEHYDROQUINATE SYNTHASE"/>
    <property type="match status" value="1"/>
</dbReference>
<evidence type="ECO:0000259" key="2">
    <source>
        <dbReference type="Pfam" id="PF00275"/>
    </source>
</evidence>
<evidence type="ECO:0000256" key="1">
    <source>
        <dbReference type="ARBA" id="ARBA00022679"/>
    </source>
</evidence>
<accession>A0A2W5FAQ4</accession>
<name>A0A2W5FAQ4_9SPHI</name>
<gene>
    <name evidence="3" type="ORF">DI598_03520</name>
</gene>
<feature type="domain" description="Enolpyruvate transferase" evidence="2">
    <location>
        <begin position="12"/>
        <end position="258"/>
    </location>
</feature>
<dbReference type="AlphaFoldDB" id="A0A2W5FAQ4"/>
<dbReference type="SUPFAM" id="SSF55205">
    <property type="entry name" value="EPT/RTPC-like"/>
    <property type="match status" value="1"/>
</dbReference>
<dbReference type="Pfam" id="PF00275">
    <property type="entry name" value="EPSP_synthase"/>
    <property type="match status" value="1"/>
</dbReference>
<organism evidence="3 4">
    <name type="scientific">Pseudopedobacter saltans</name>
    <dbReference type="NCBI Taxonomy" id="151895"/>
    <lineage>
        <taxon>Bacteria</taxon>
        <taxon>Pseudomonadati</taxon>
        <taxon>Bacteroidota</taxon>
        <taxon>Sphingobacteriia</taxon>
        <taxon>Sphingobacteriales</taxon>
        <taxon>Sphingobacteriaceae</taxon>
        <taxon>Pseudopedobacter</taxon>
    </lineage>
</organism>
<dbReference type="InterPro" id="IPR013792">
    <property type="entry name" value="RNA3'P_cycl/enolpyr_Trfase_a/b"/>
</dbReference>
<keyword evidence="1 3" id="KW-0808">Transferase</keyword>
<protein>
    <submittedName>
        <fullName evidence="3">3-phosphoshikimate 1-carboxyvinyltransferase</fullName>
    </submittedName>
</protein>
<dbReference type="GO" id="GO:0003866">
    <property type="term" value="F:3-phosphoshikimate 1-carboxyvinyltransferase activity"/>
    <property type="evidence" value="ECO:0007669"/>
    <property type="project" value="TreeGrafter"/>
</dbReference>
<feature type="non-terminal residue" evidence="3">
    <location>
        <position position="260"/>
    </location>
</feature>
<dbReference type="InterPro" id="IPR036968">
    <property type="entry name" value="Enolpyruvate_Tfrase_sf"/>
</dbReference>
<dbReference type="GO" id="GO:0009423">
    <property type="term" value="P:chorismate biosynthetic process"/>
    <property type="evidence" value="ECO:0007669"/>
    <property type="project" value="TreeGrafter"/>
</dbReference>
<dbReference type="Gene3D" id="3.65.10.10">
    <property type="entry name" value="Enolpyruvate transferase domain"/>
    <property type="match status" value="2"/>
</dbReference>
<reference evidence="3 4" key="1">
    <citation type="submission" date="2017-11" db="EMBL/GenBank/DDBJ databases">
        <title>Infants hospitalized years apart are colonized by the same room-sourced microbial strains.</title>
        <authorList>
            <person name="Brooks B."/>
            <person name="Olm M.R."/>
            <person name="Firek B.A."/>
            <person name="Baker R."/>
            <person name="Thomas B.C."/>
            <person name="Morowitz M.J."/>
            <person name="Banfield J.F."/>
        </authorList>
    </citation>
    <scope>NUCLEOTIDE SEQUENCE [LARGE SCALE GENOMIC DNA]</scope>
    <source>
        <strain evidence="3">S2_009_000_R2_76</strain>
    </source>
</reference>
<evidence type="ECO:0000313" key="4">
    <source>
        <dbReference type="Proteomes" id="UP000249645"/>
    </source>
</evidence>
<dbReference type="EMBL" id="QFOI01000034">
    <property type="protein sequence ID" value="PZP51344.1"/>
    <property type="molecule type" value="Genomic_DNA"/>
</dbReference>
<dbReference type="Proteomes" id="UP000249645">
    <property type="component" value="Unassembled WGS sequence"/>
</dbReference>
<dbReference type="PANTHER" id="PTHR21090:SF5">
    <property type="entry name" value="PENTAFUNCTIONAL AROM POLYPEPTIDE"/>
    <property type="match status" value="1"/>
</dbReference>